<name>A0AAE0ZEC4_9GAST</name>
<sequence length="40" mass="4291">IILSSQLIPPRLRRCSMLQTGGPRLDACGESITEPAAPEI</sequence>
<organism evidence="1 2">
    <name type="scientific">Elysia crispata</name>
    <name type="common">lettuce slug</name>
    <dbReference type="NCBI Taxonomy" id="231223"/>
    <lineage>
        <taxon>Eukaryota</taxon>
        <taxon>Metazoa</taxon>
        <taxon>Spiralia</taxon>
        <taxon>Lophotrochozoa</taxon>
        <taxon>Mollusca</taxon>
        <taxon>Gastropoda</taxon>
        <taxon>Heterobranchia</taxon>
        <taxon>Euthyneura</taxon>
        <taxon>Panpulmonata</taxon>
        <taxon>Sacoglossa</taxon>
        <taxon>Placobranchoidea</taxon>
        <taxon>Plakobranchidae</taxon>
        <taxon>Elysia</taxon>
    </lineage>
</organism>
<protein>
    <submittedName>
        <fullName evidence="1">Uncharacterized protein</fullName>
    </submittedName>
</protein>
<proteinExistence type="predicted"/>
<reference evidence="1" key="1">
    <citation type="journal article" date="2023" name="G3 (Bethesda)">
        <title>A reference genome for the long-term kleptoplast-retaining sea slug Elysia crispata morphotype clarki.</title>
        <authorList>
            <person name="Eastman K.E."/>
            <person name="Pendleton A.L."/>
            <person name="Shaikh M.A."/>
            <person name="Suttiyut T."/>
            <person name="Ogas R."/>
            <person name="Tomko P."/>
            <person name="Gavelis G."/>
            <person name="Widhalm J.R."/>
            <person name="Wisecaver J.H."/>
        </authorList>
    </citation>
    <scope>NUCLEOTIDE SEQUENCE</scope>
    <source>
        <strain evidence="1">ECLA1</strain>
    </source>
</reference>
<dbReference type="EMBL" id="JAWDGP010004099">
    <property type="protein sequence ID" value="KAK3767844.1"/>
    <property type="molecule type" value="Genomic_DNA"/>
</dbReference>
<comment type="caution">
    <text evidence="1">The sequence shown here is derived from an EMBL/GenBank/DDBJ whole genome shotgun (WGS) entry which is preliminary data.</text>
</comment>
<feature type="non-terminal residue" evidence="1">
    <location>
        <position position="1"/>
    </location>
</feature>
<accession>A0AAE0ZEC4</accession>
<evidence type="ECO:0000313" key="2">
    <source>
        <dbReference type="Proteomes" id="UP001283361"/>
    </source>
</evidence>
<gene>
    <name evidence="1" type="ORF">RRG08_056628</name>
</gene>
<dbReference type="AlphaFoldDB" id="A0AAE0ZEC4"/>
<evidence type="ECO:0000313" key="1">
    <source>
        <dbReference type="EMBL" id="KAK3767844.1"/>
    </source>
</evidence>
<dbReference type="Proteomes" id="UP001283361">
    <property type="component" value="Unassembled WGS sequence"/>
</dbReference>
<keyword evidence="2" id="KW-1185">Reference proteome</keyword>